<evidence type="ECO:0000256" key="2">
    <source>
        <dbReference type="ARBA" id="ARBA00022448"/>
    </source>
</evidence>
<name>A0ABN8QAQ5_9CNID</name>
<evidence type="ECO:0000256" key="6">
    <source>
        <dbReference type="ARBA" id="ARBA00023136"/>
    </source>
</evidence>
<evidence type="ECO:0000256" key="7">
    <source>
        <dbReference type="ARBA" id="ARBA00023170"/>
    </source>
</evidence>
<feature type="transmembrane region" description="Helical" evidence="8">
    <location>
        <begin position="346"/>
        <end position="363"/>
    </location>
</feature>
<evidence type="ECO:0000256" key="3">
    <source>
        <dbReference type="ARBA" id="ARBA00022475"/>
    </source>
</evidence>
<keyword evidence="10" id="KW-1185">Reference proteome</keyword>
<dbReference type="PANTHER" id="PTHR21444:SF15">
    <property type="entry name" value="RECEPTOR FOR RETINOL UPTAKE STRA6"/>
    <property type="match status" value="1"/>
</dbReference>
<reference evidence="9 10" key="1">
    <citation type="submission" date="2022-05" db="EMBL/GenBank/DDBJ databases">
        <authorList>
            <consortium name="Genoscope - CEA"/>
            <person name="William W."/>
        </authorList>
    </citation>
    <scope>NUCLEOTIDE SEQUENCE [LARGE SCALE GENOMIC DNA]</scope>
</reference>
<keyword evidence="7" id="KW-0675">Receptor</keyword>
<feature type="transmembrane region" description="Helical" evidence="8">
    <location>
        <begin position="217"/>
        <end position="240"/>
    </location>
</feature>
<feature type="transmembrane region" description="Helical" evidence="8">
    <location>
        <begin position="413"/>
        <end position="431"/>
    </location>
</feature>
<keyword evidence="6 8" id="KW-0472">Membrane</keyword>
<feature type="transmembrane region" description="Helical" evidence="8">
    <location>
        <begin position="146"/>
        <end position="165"/>
    </location>
</feature>
<comment type="caution">
    <text evidence="9">The sequence shown here is derived from an EMBL/GenBank/DDBJ whole genome shotgun (WGS) entry which is preliminary data.</text>
</comment>
<keyword evidence="4 8" id="KW-0812">Transmembrane</keyword>
<dbReference type="Pfam" id="PF14752">
    <property type="entry name" value="RBP_receptor"/>
    <property type="match status" value="2"/>
</dbReference>
<dbReference type="EMBL" id="CALNXI010001224">
    <property type="protein sequence ID" value="CAH3160787.1"/>
    <property type="molecule type" value="Genomic_DNA"/>
</dbReference>
<feature type="transmembrane region" description="Helical" evidence="8">
    <location>
        <begin position="65"/>
        <end position="84"/>
    </location>
</feature>
<feature type="transmembrane region" description="Helical" evidence="8">
    <location>
        <begin position="546"/>
        <end position="572"/>
    </location>
</feature>
<feature type="transmembrane region" description="Helical" evidence="8">
    <location>
        <begin position="451"/>
        <end position="475"/>
    </location>
</feature>
<dbReference type="InterPro" id="IPR026612">
    <property type="entry name" value="STRA6-like"/>
</dbReference>
<keyword evidence="3" id="KW-1003">Cell membrane</keyword>
<protein>
    <recommendedName>
        <fullName evidence="11">Receptor for retinol uptake STRA6</fullName>
    </recommendedName>
</protein>
<comment type="subcellular location">
    <subcellularLocation>
        <location evidence="1">Cell membrane</location>
        <topology evidence="1">Multi-pass membrane protein</topology>
    </subcellularLocation>
</comment>
<feature type="transmembrane region" description="Helical" evidence="8">
    <location>
        <begin position="307"/>
        <end position="326"/>
    </location>
</feature>
<accession>A0ABN8QAQ5</accession>
<evidence type="ECO:0008006" key="11">
    <source>
        <dbReference type="Google" id="ProtNLM"/>
    </source>
</evidence>
<evidence type="ECO:0000256" key="1">
    <source>
        <dbReference type="ARBA" id="ARBA00004651"/>
    </source>
</evidence>
<evidence type="ECO:0000256" key="8">
    <source>
        <dbReference type="SAM" id="Phobius"/>
    </source>
</evidence>
<feature type="transmembrane region" description="Helical" evidence="8">
    <location>
        <begin position="495"/>
        <end position="517"/>
    </location>
</feature>
<evidence type="ECO:0000256" key="5">
    <source>
        <dbReference type="ARBA" id="ARBA00022989"/>
    </source>
</evidence>
<evidence type="ECO:0000256" key="4">
    <source>
        <dbReference type="ARBA" id="ARBA00022692"/>
    </source>
</evidence>
<proteinExistence type="predicted"/>
<evidence type="ECO:0000313" key="10">
    <source>
        <dbReference type="Proteomes" id="UP001159427"/>
    </source>
</evidence>
<keyword evidence="5 8" id="KW-1133">Transmembrane helix</keyword>
<gene>
    <name evidence="9" type="ORF">PEVE_00003723</name>
</gene>
<dbReference type="Proteomes" id="UP001159427">
    <property type="component" value="Unassembled WGS sequence"/>
</dbReference>
<dbReference type="PANTHER" id="PTHR21444">
    <property type="entry name" value="COILED-COIL DOMAIN-CONTAINING PROTEIN 180"/>
    <property type="match status" value="1"/>
</dbReference>
<feature type="transmembrane region" description="Helical" evidence="8">
    <location>
        <begin position="177"/>
        <end position="197"/>
    </location>
</feature>
<keyword evidence="2" id="KW-0813">Transport</keyword>
<feature type="transmembrane region" description="Helical" evidence="8">
    <location>
        <begin position="115"/>
        <end position="134"/>
    </location>
</feature>
<sequence>MERSGYEDFEAGLVRENRGLRNNDEVDYGQSVTNGSFQSISFNLTIVLEYNGFLNRCSQAIDPRIFKLGCLGPALAIIVLLACLKRRKHFKLEYCNGYPGLLTPINFLRGRHNRFTIAATFGATASTCMELFFSEKTGMFIEGGPPWVKVFQAIITILVYGILFYPLFACMTTDHRLVGSLVGFLYVSVWFSFGVAIDFQCINSFGSISSVLMTVQIISGLPTYICLIFIVIRFAVLLCVEVQRKWFHSSREPNKGTEGIAGEPEIVHVRKLFNSVPSMSSAEVKWYMKAIYFFYKPRTDFKFSTQFVSTLLVAFIAVFEVCLLFRKFANMLSEVSLQALKQADTSAGIISALISVISLLHFIKCHRDHVLQLYRGQRTVYQGVDMSPAKLVGRSLRFSGYQIAHTLAGMRSYVILSIFLAFVCVFLAIIFKYVKIFLSPEMWNAYKQMIIAFLPTVSMVVFLVVFQLFLAHFVFRNRDFPDITVTVDNRRLFSIMSYFFFFYNVIVGLFACVIRILKGMILGTVFLSRIDRTSLMQGFQTLDQAFVAYLGFINVLVAHSHPVMLVFCQLLIKRNKDRWLEESLPQIQPLESDVESDEGSCYTRENRLPRMTCKAANRWHVAVTLLRNPSLIKYRKQGGQRILHFENLGSINNDDLSALV</sequence>
<evidence type="ECO:0000313" key="9">
    <source>
        <dbReference type="EMBL" id="CAH3160787.1"/>
    </source>
</evidence>
<organism evidence="9 10">
    <name type="scientific">Porites evermanni</name>
    <dbReference type="NCBI Taxonomy" id="104178"/>
    <lineage>
        <taxon>Eukaryota</taxon>
        <taxon>Metazoa</taxon>
        <taxon>Cnidaria</taxon>
        <taxon>Anthozoa</taxon>
        <taxon>Hexacorallia</taxon>
        <taxon>Scleractinia</taxon>
        <taxon>Fungiina</taxon>
        <taxon>Poritidae</taxon>
        <taxon>Porites</taxon>
    </lineage>
</organism>